<dbReference type="Proteomes" id="UP000823749">
    <property type="component" value="Chromosome 6"/>
</dbReference>
<feature type="region of interest" description="Disordered" evidence="1">
    <location>
        <begin position="1"/>
        <end position="34"/>
    </location>
</feature>
<comment type="caution">
    <text evidence="2">The sequence shown here is derived from an EMBL/GenBank/DDBJ whole genome shotgun (WGS) entry which is preliminary data.</text>
</comment>
<keyword evidence="3" id="KW-1185">Reference proteome</keyword>
<reference evidence="2 3" key="1">
    <citation type="submission" date="2020-08" db="EMBL/GenBank/DDBJ databases">
        <title>Plant Genome Project.</title>
        <authorList>
            <person name="Zhang R.-G."/>
        </authorList>
    </citation>
    <scope>NUCLEOTIDE SEQUENCE [LARGE SCALE GENOMIC DNA]</scope>
    <source>
        <strain evidence="2">WSP0</strain>
        <tissue evidence="2">Leaf</tissue>
    </source>
</reference>
<name>A0AAV6JVJ2_9ERIC</name>
<organism evidence="2 3">
    <name type="scientific">Rhododendron griersonianum</name>
    <dbReference type="NCBI Taxonomy" id="479676"/>
    <lineage>
        <taxon>Eukaryota</taxon>
        <taxon>Viridiplantae</taxon>
        <taxon>Streptophyta</taxon>
        <taxon>Embryophyta</taxon>
        <taxon>Tracheophyta</taxon>
        <taxon>Spermatophyta</taxon>
        <taxon>Magnoliopsida</taxon>
        <taxon>eudicotyledons</taxon>
        <taxon>Gunneridae</taxon>
        <taxon>Pentapetalae</taxon>
        <taxon>asterids</taxon>
        <taxon>Ericales</taxon>
        <taxon>Ericaceae</taxon>
        <taxon>Ericoideae</taxon>
        <taxon>Rhodoreae</taxon>
        <taxon>Rhododendron</taxon>
    </lineage>
</organism>
<evidence type="ECO:0000313" key="2">
    <source>
        <dbReference type="EMBL" id="KAG5544222.1"/>
    </source>
</evidence>
<accession>A0AAV6JVJ2</accession>
<protein>
    <submittedName>
        <fullName evidence="2">Uncharacterized protein</fullName>
    </submittedName>
</protein>
<proteinExistence type="predicted"/>
<sequence length="80" mass="9112">MHSRPSCLSLNSNSTTSLSPKTSKKPLGYLPESPTTTYPPLLFSSSVLSKRYFVQRLICHWQILLAKPTVRMRQRTDMIS</sequence>
<gene>
    <name evidence="2" type="ORF">RHGRI_016841</name>
</gene>
<evidence type="ECO:0000313" key="3">
    <source>
        <dbReference type="Proteomes" id="UP000823749"/>
    </source>
</evidence>
<evidence type="ECO:0000256" key="1">
    <source>
        <dbReference type="SAM" id="MobiDB-lite"/>
    </source>
</evidence>
<feature type="compositionally biased region" description="Low complexity" evidence="1">
    <location>
        <begin position="1"/>
        <end position="21"/>
    </location>
</feature>
<dbReference type="AlphaFoldDB" id="A0AAV6JVJ2"/>
<dbReference type="EMBL" id="JACTNZ010000006">
    <property type="protein sequence ID" value="KAG5544222.1"/>
    <property type="molecule type" value="Genomic_DNA"/>
</dbReference>